<organism evidence="2 3">
    <name type="scientific">Phanerochaete sordida</name>
    <dbReference type="NCBI Taxonomy" id="48140"/>
    <lineage>
        <taxon>Eukaryota</taxon>
        <taxon>Fungi</taxon>
        <taxon>Dikarya</taxon>
        <taxon>Basidiomycota</taxon>
        <taxon>Agaricomycotina</taxon>
        <taxon>Agaricomycetes</taxon>
        <taxon>Polyporales</taxon>
        <taxon>Phanerochaetaceae</taxon>
        <taxon>Phanerochaete</taxon>
    </lineage>
</organism>
<dbReference type="SMART" id="SM00256">
    <property type="entry name" value="FBOX"/>
    <property type="match status" value="1"/>
</dbReference>
<dbReference type="AlphaFoldDB" id="A0A9P3G9X1"/>
<sequence>MLGMPLDVIFEVLSYLEPLDLLHLARTNKEFRAMLMARRNAALWRAAWRNVDGLPECPEGVAHPAVANLVFCSRCYECGTVNTKWIFWDKWVRCCKRCQDAILGGKFKSKTFSPRLSIGNGLPIELSPAVRGLKCYQVFPTWIDPAYGGEPKDGSVLYTDMKELNAKLEDMTVDARSAYLAERTVLLERWRESATAFKGWFAIKRVDRYWELVHLRDARHASILEQLKEAGWYDEYMLLSCSDKAEFQALPVVRQARALTERTWRTIAPTIIGLLEKAKELRLHEEHIIRLRTRLTAFSEALPKLYTYRPGEPSDIDIAIGVPELRQIIDSPASQQVDASSFDFLRDDGILAAFAERWKEDCRSSIARRITEQVPGIDPDTDPLSLAVAAGFTCRKCVTLNAPCDPLVHRCDMDHHCWGPPTLAGDTYNVIAAETLTGLFWNPRTFFKTLSILTVIKKCGFDPARATIDQLNESPVRLACNACIREASGFAIMTWFAAYRHCCFAPCQASNLIVADEAMVAAVSEAELDHADAIRADSENDTRPVNCSRCPQGRIWRGEKPELARHFELLHDDDDEQDYWYATQTTRYSKYRDAFVYLLSKEHENHPDTDFRIISREKHAPLVFTDALDASVEI</sequence>
<dbReference type="CDD" id="cd09917">
    <property type="entry name" value="F-box_SF"/>
    <property type="match status" value="1"/>
</dbReference>
<comment type="caution">
    <text evidence="2">The sequence shown here is derived from an EMBL/GenBank/DDBJ whole genome shotgun (WGS) entry which is preliminary data.</text>
</comment>
<dbReference type="SUPFAM" id="SSF81383">
    <property type="entry name" value="F-box domain"/>
    <property type="match status" value="1"/>
</dbReference>
<dbReference type="EMBL" id="BPQB01000019">
    <property type="protein sequence ID" value="GJE90996.1"/>
    <property type="molecule type" value="Genomic_DNA"/>
</dbReference>
<accession>A0A9P3G9X1</accession>
<keyword evidence="3" id="KW-1185">Reference proteome</keyword>
<evidence type="ECO:0000313" key="2">
    <source>
        <dbReference type="EMBL" id="GJE90996.1"/>
    </source>
</evidence>
<gene>
    <name evidence="2" type="ORF">PsYK624_071430</name>
</gene>
<dbReference type="Pfam" id="PF00646">
    <property type="entry name" value="F-box"/>
    <property type="match status" value="1"/>
</dbReference>
<dbReference type="InterPro" id="IPR036047">
    <property type="entry name" value="F-box-like_dom_sf"/>
</dbReference>
<feature type="domain" description="F-box" evidence="1">
    <location>
        <begin position="1"/>
        <end position="47"/>
    </location>
</feature>
<name>A0A9P3G9X1_9APHY</name>
<reference evidence="2 3" key="1">
    <citation type="submission" date="2021-08" db="EMBL/GenBank/DDBJ databases">
        <title>Draft Genome Sequence of Phanerochaete sordida strain YK-624.</title>
        <authorList>
            <person name="Mori T."/>
            <person name="Dohra H."/>
            <person name="Suzuki T."/>
            <person name="Kawagishi H."/>
            <person name="Hirai H."/>
        </authorList>
    </citation>
    <scope>NUCLEOTIDE SEQUENCE [LARGE SCALE GENOMIC DNA]</scope>
    <source>
        <strain evidence="2 3">YK-624</strain>
    </source>
</reference>
<evidence type="ECO:0000259" key="1">
    <source>
        <dbReference type="PROSITE" id="PS50181"/>
    </source>
</evidence>
<dbReference type="Gene3D" id="1.20.1280.50">
    <property type="match status" value="1"/>
</dbReference>
<evidence type="ECO:0000313" key="3">
    <source>
        <dbReference type="Proteomes" id="UP000703269"/>
    </source>
</evidence>
<dbReference type="InterPro" id="IPR001810">
    <property type="entry name" value="F-box_dom"/>
</dbReference>
<dbReference type="OrthoDB" id="2745177at2759"/>
<proteinExistence type="predicted"/>
<protein>
    <submittedName>
        <fullName evidence="2">F-box protein</fullName>
    </submittedName>
</protein>
<dbReference type="PROSITE" id="PS50181">
    <property type="entry name" value="FBOX"/>
    <property type="match status" value="1"/>
</dbReference>
<dbReference type="Proteomes" id="UP000703269">
    <property type="component" value="Unassembled WGS sequence"/>
</dbReference>